<evidence type="ECO:0000259" key="1">
    <source>
        <dbReference type="Pfam" id="PF05368"/>
    </source>
</evidence>
<dbReference type="PANTHER" id="PTHR43162">
    <property type="match status" value="1"/>
</dbReference>
<feature type="domain" description="NmrA-like" evidence="1">
    <location>
        <begin position="30"/>
        <end position="321"/>
    </location>
</feature>
<evidence type="ECO:0000313" key="2">
    <source>
        <dbReference type="EMBL" id="KAL2839141.1"/>
    </source>
</evidence>
<reference evidence="2 3" key="1">
    <citation type="submission" date="2024-07" db="EMBL/GenBank/DDBJ databases">
        <title>Section-level genome sequencing and comparative genomics of Aspergillus sections Usti and Cavernicolus.</title>
        <authorList>
            <consortium name="Lawrence Berkeley National Laboratory"/>
            <person name="Nybo J.L."/>
            <person name="Vesth T.C."/>
            <person name="Theobald S."/>
            <person name="Frisvad J.C."/>
            <person name="Larsen T.O."/>
            <person name="Kjaerboelling I."/>
            <person name="Rothschild-Mancinelli K."/>
            <person name="Lyhne E.K."/>
            <person name="Kogle M.E."/>
            <person name="Barry K."/>
            <person name="Clum A."/>
            <person name="Na H."/>
            <person name="Ledsgaard L."/>
            <person name="Lin J."/>
            <person name="Lipzen A."/>
            <person name="Kuo A."/>
            <person name="Riley R."/>
            <person name="Mondo S."/>
            <person name="LaButti K."/>
            <person name="Haridas S."/>
            <person name="Pangalinan J."/>
            <person name="Salamov A.A."/>
            <person name="Simmons B.A."/>
            <person name="Magnuson J.K."/>
            <person name="Chen J."/>
            <person name="Drula E."/>
            <person name="Henrissat B."/>
            <person name="Wiebenga A."/>
            <person name="Lubbers R.J."/>
            <person name="Gomes A.C."/>
            <person name="Macurrencykelacurrency M.R."/>
            <person name="Stajich J."/>
            <person name="Grigoriev I.V."/>
            <person name="Mortensen U.H."/>
            <person name="De vries R.P."/>
            <person name="Baker S.E."/>
            <person name="Andersen M.R."/>
        </authorList>
    </citation>
    <scope>NUCLEOTIDE SEQUENCE [LARGE SCALE GENOMIC DNA]</scope>
    <source>
        <strain evidence="2 3">CBS 756.74</strain>
    </source>
</reference>
<proteinExistence type="predicted"/>
<name>A0ABR4JH06_9EURO</name>
<organism evidence="2 3">
    <name type="scientific">Aspergillus pseudodeflectus</name>
    <dbReference type="NCBI Taxonomy" id="176178"/>
    <lineage>
        <taxon>Eukaryota</taxon>
        <taxon>Fungi</taxon>
        <taxon>Dikarya</taxon>
        <taxon>Ascomycota</taxon>
        <taxon>Pezizomycotina</taxon>
        <taxon>Eurotiomycetes</taxon>
        <taxon>Eurotiomycetidae</taxon>
        <taxon>Eurotiales</taxon>
        <taxon>Aspergillaceae</taxon>
        <taxon>Aspergillus</taxon>
        <taxon>Aspergillus subgen. Nidulantes</taxon>
    </lineage>
</organism>
<dbReference type="InterPro" id="IPR008030">
    <property type="entry name" value="NmrA-like"/>
</dbReference>
<dbReference type="Pfam" id="PF05368">
    <property type="entry name" value="NmrA"/>
    <property type="match status" value="1"/>
</dbReference>
<evidence type="ECO:0000313" key="3">
    <source>
        <dbReference type="Proteomes" id="UP001610444"/>
    </source>
</evidence>
<gene>
    <name evidence="2" type="ORF">BJX68DRAFT_248124</name>
</gene>
<sequence>MNRGISRPSSTHPILIKPSSTSHVTMSLRKVLVFGPTGGVGSIVARTAHSLGAKVFLAMRDTSKSIPGLSPTEEQKSNLYERVQADLSQPDSIRATVSKTGATHAFIYATLGASPDHMRSTAEALKAGGVKRVVLLSSFAVQGDIRTVQPSNYIGYEHAQVEISLEDVFGPQGYVAVRPSFFASNSLWWQRQIIEDKEVKWAFPDLKFDYITPEDIGAVCGTILAGTIEGEHESPIFLLGAEEDLTVAGAIEAIANAIKQPVKVTKVSPDEHLQTLISKSGLPEPMAKVLTSNFAGLNERQANVNEPLDPELKANVERILKRPTMRFAEWAERNKDKFEA</sequence>
<dbReference type="SUPFAM" id="SSF51735">
    <property type="entry name" value="NAD(P)-binding Rossmann-fold domains"/>
    <property type="match status" value="1"/>
</dbReference>
<dbReference type="EMBL" id="JBFXLR010000077">
    <property type="protein sequence ID" value="KAL2839141.1"/>
    <property type="molecule type" value="Genomic_DNA"/>
</dbReference>
<dbReference type="Gene3D" id="3.40.50.720">
    <property type="entry name" value="NAD(P)-binding Rossmann-like Domain"/>
    <property type="match status" value="1"/>
</dbReference>
<dbReference type="InterPro" id="IPR051604">
    <property type="entry name" value="Ergot_Alk_Oxidoreductase"/>
</dbReference>
<keyword evidence="3" id="KW-1185">Reference proteome</keyword>
<dbReference type="InterPro" id="IPR036291">
    <property type="entry name" value="NAD(P)-bd_dom_sf"/>
</dbReference>
<dbReference type="GeneID" id="98157031"/>
<comment type="caution">
    <text evidence="2">The sequence shown here is derived from an EMBL/GenBank/DDBJ whole genome shotgun (WGS) entry which is preliminary data.</text>
</comment>
<dbReference type="RefSeq" id="XP_070893375.1">
    <property type="nucleotide sequence ID" value="XM_071041867.1"/>
</dbReference>
<accession>A0ABR4JH06</accession>
<protein>
    <recommendedName>
        <fullName evidence="1">NmrA-like domain-containing protein</fullName>
    </recommendedName>
</protein>
<dbReference type="PANTHER" id="PTHR43162:SF1">
    <property type="entry name" value="PRESTALK A DIFFERENTIATION PROTEIN A"/>
    <property type="match status" value="1"/>
</dbReference>
<dbReference type="Proteomes" id="UP001610444">
    <property type="component" value="Unassembled WGS sequence"/>
</dbReference>